<dbReference type="Gene3D" id="2.30.110.10">
    <property type="entry name" value="Electron Transport, Fmn-binding Protein, Chain A"/>
    <property type="match status" value="1"/>
</dbReference>
<evidence type="ECO:0000259" key="3">
    <source>
        <dbReference type="Pfam" id="PF01243"/>
    </source>
</evidence>
<organism evidence="4 5">
    <name type="scientific">Halocatena marina</name>
    <dbReference type="NCBI Taxonomy" id="2934937"/>
    <lineage>
        <taxon>Archaea</taxon>
        <taxon>Methanobacteriati</taxon>
        <taxon>Methanobacteriota</taxon>
        <taxon>Stenosarchaea group</taxon>
        <taxon>Halobacteria</taxon>
        <taxon>Halobacteriales</taxon>
        <taxon>Natronomonadaceae</taxon>
        <taxon>Halocatena</taxon>
    </lineage>
</organism>
<accession>A0ABD5YIB8</accession>
<dbReference type="InterPro" id="IPR011576">
    <property type="entry name" value="Pyridox_Oxase_N"/>
</dbReference>
<feature type="region of interest" description="Disordered" evidence="2">
    <location>
        <begin position="1"/>
        <end position="20"/>
    </location>
</feature>
<name>A0ABD5YIB8_9EURY</name>
<dbReference type="EMBL" id="JBHTAX010000001">
    <property type="protein sequence ID" value="MFC7189093.1"/>
    <property type="molecule type" value="Genomic_DNA"/>
</dbReference>
<feature type="domain" description="Pyridoxamine 5'-phosphate oxidase N-terminal" evidence="3">
    <location>
        <begin position="22"/>
        <end position="120"/>
    </location>
</feature>
<evidence type="ECO:0000313" key="5">
    <source>
        <dbReference type="Proteomes" id="UP001596417"/>
    </source>
</evidence>
<reference evidence="4 5" key="1">
    <citation type="journal article" date="2019" name="Int. J. Syst. Evol. Microbiol.">
        <title>The Global Catalogue of Microorganisms (GCM) 10K type strain sequencing project: providing services to taxonomists for standard genome sequencing and annotation.</title>
        <authorList>
            <consortium name="The Broad Institute Genomics Platform"/>
            <consortium name="The Broad Institute Genome Sequencing Center for Infectious Disease"/>
            <person name="Wu L."/>
            <person name="Ma J."/>
        </authorList>
    </citation>
    <scope>NUCLEOTIDE SEQUENCE [LARGE SCALE GENOMIC DNA]</scope>
    <source>
        <strain evidence="4 5">RDMS1</strain>
    </source>
</reference>
<keyword evidence="5" id="KW-1185">Reference proteome</keyword>
<dbReference type="InterPro" id="IPR012349">
    <property type="entry name" value="Split_barrel_FMN-bd"/>
</dbReference>
<sequence length="144" mass="15964">MTDQKPTDVQPLGDTTATTPWKKARQQLAESDYYWLTTNRPDKRPHTRPLLAVLTANSLYFSAGPTTRKSKNLVIDSHCSIATETDYFHFVVEGAARKVNDEGMLQNVADAYATKYGWQVDVRDGAVYADGAPTAGPPRTRSTK</sequence>
<protein>
    <submittedName>
        <fullName evidence="4">Pyridoxamine 5'-phosphate oxidase family protein</fullName>
    </submittedName>
</protein>
<keyword evidence="1" id="KW-0560">Oxidoreductase</keyword>
<dbReference type="PANTHER" id="PTHR35176:SF4">
    <property type="entry name" value="PYRIDOXAMINE 5'-PHOSPHATE OXIDASE-RELATED FMN-BINDING"/>
    <property type="match status" value="1"/>
</dbReference>
<comment type="caution">
    <text evidence="4">The sequence shown here is derived from an EMBL/GenBank/DDBJ whole genome shotgun (WGS) entry which is preliminary data.</text>
</comment>
<dbReference type="RefSeq" id="WP_390204661.1">
    <property type="nucleotide sequence ID" value="NZ_JBHSZC010000001.1"/>
</dbReference>
<dbReference type="InterPro" id="IPR052019">
    <property type="entry name" value="F420H2_bilvrd_red/Heme_oxyg"/>
</dbReference>
<dbReference type="SUPFAM" id="SSF50475">
    <property type="entry name" value="FMN-binding split barrel"/>
    <property type="match status" value="1"/>
</dbReference>
<evidence type="ECO:0000256" key="2">
    <source>
        <dbReference type="SAM" id="MobiDB-lite"/>
    </source>
</evidence>
<proteinExistence type="predicted"/>
<evidence type="ECO:0000256" key="1">
    <source>
        <dbReference type="ARBA" id="ARBA00023002"/>
    </source>
</evidence>
<dbReference type="GO" id="GO:0016491">
    <property type="term" value="F:oxidoreductase activity"/>
    <property type="evidence" value="ECO:0007669"/>
    <property type="project" value="UniProtKB-KW"/>
</dbReference>
<dbReference type="Pfam" id="PF01243">
    <property type="entry name" value="PNPOx_N"/>
    <property type="match status" value="1"/>
</dbReference>
<evidence type="ECO:0000313" key="4">
    <source>
        <dbReference type="EMBL" id="MFC7189093.1"/>
    </source>
</evidence>
<dbReference type="AlphaFoldDB" id="A0ABD5YIB8"/>
<dbReference type="Proteomes" id="UP001596417">
    <property type="component" value="Unassembled WGS sequence"/>
</dbReference>
<gene>
    <name evidence="4" type="ORF">ACFQL7_04005</name>
</gene>
<dbReference type="PANTHER" id="PTHR35176">
    <property type="entry name" value="HEME OXYGENASE HI_0854-RELATED"/>
    <property type="match status" value="1"/>
</dbReference>